<dbReference type="InterPro" id="IPR009057">
    <property type="entry name" value="Homeodomain-like_sf"/>
</dbReference>
<dbReference type="InterPro" id="IPR038717">
    <property type="entry name" value="Tc1-like_DDE_dom"/>
</dbReference>
<dbReference type="InterPro" id="IPR036397">
    <property type="entry name" value="RNaseH_sf"/>
</dbReference>
<feature type="domain" description="Saposin B-type" evidence="9">
    <location>
        <begin position="1051"/>
        <end position="1132"/>
    </location>
</feature>
<keyword evidence="11" id="KW-1185">Reference proteome</keyword>
<feature type="region of interest" description="Disordered" evidence="8">
    <location>
        <begin position="920"/>
        <end position="954"/>
    </location>
</feature>
<dbReference type="InterPro" id="IPR003119">
    <property type="entry name" value="SAP_A"/>
</dbReference>
<dbReference type="Pfam" id="PF03489">
    <property type="entry name" value="SapB_2"/>
    <property type="match status" value="5"/>
</dbReference>
<dbReference type="SMART" id="SM00741">
    <property type="entry name" value="SapB"/>
    <property type="match status" value="4"/>
</dbReference>
<dbReference type="InterPro" id="IPR051428">
    <property type="entry name" value="Sphingo_Act-Surfact_Prot"/>
</dbReference>
<dbReference type="Pfam" id="PF02199">
    <property type="entry name" value="SapA"/>
    <property type="match status" value="1"/>
</dbReference>
<keyword evidence="6" id="KW-1015">Disulfide bond</keyword>
<feature type="domain" description="Saposin B-type" evidence="9">
    <location>
        <begin position="957"/>
        <end position="1038"/>
    </location>
</feature>
<dbReference type="SUPFAM" id="SSF47862">
    <property type="entry name" value="Saposin"/>
    <property type="match status" value="6"/>
</dbReference>
<accession>A0ABQ8T7T8</accession>
<protein>
    <recommendedName>
        <fullName evidence="9">Saposin B-type domain-containing protein</fullName>
    </recommendedName>
</protein>
<evidence type="ECO:0000313" key="10">
    <source>
        <dbReference type="EMBL" id="KAJ4441917.1"/>
    </source>
</evidence>
<dbReference type="EMBL" id="JAJSOF020000015">
    <property type="protein sequence ID" value="KAJ4441917.1"/>
    <property type="molecule type" value="Genomic_DNA"/>
</dbReference>
<keyword evidence="5" id="KW-0677">Repeat</keyword>
<dbReference type="SUPFAM" id="SSF46689">
    <property type="entry name" value="Homeodomain-like"/>
    <property type="match status" value="1"/>
</dbReference>
<organism evidence="10 11">
    <name type="scientific">Periplaneta americana</name>
    <name type="common">American cockroach</name>
    <name type="synonym">Blatta americana</name>
    <dbReference type="NCBI Taxonomy" id="6978"/>
    <lineage>
        <taxon>Eukaryota</taxon>
        <taxon>Metazoa</taxon>
        <taxon>Ecdysozoa</taxon>
        <taxon>Arthropoda</taxon>
        <taxon>Hexapoda</taxon>
        <taxon>Insecta</taxon>
        <taxon>Pterygota</taxon>
        <taxon>Neoptera</taxon>
        <taxon>Polyneoptera</taxon>
        <taxon>Dictyoptera</taxon>
        <taxon>Blattodea</taxon>
        <taxon>Blattoidea</taxon>
        <taxon>Blattidae</taxon>
        <taxon>Blattinae</taxon>
        <taxon>Periplaneta</taxon>
    </lineage>
</organism>
<evidence type="ECO:0000256" key="1">
    <source>
        <dbReference type="ARBA" id="ARBA00004123"/>
    </source>
</evidence>
<evidence type="ECO:0000256" key="6">
    <source>
        <dbReference type="ARBA" id="ARBA00023157"/>
    </source>
</evidence>
<evidence type="ECO:0000256" key="4">
    <source>
        <dbReference type="ARBA" id="ARBA00022729"/>
    </source>
</evidence>
<keyword evidence="7" id="KW-0325">Glycoprotein</keyword>
<comment type="caution">
    <text evidence="10">The sequence shown here is derived from an EMBL/GenBank/DDBJ whole genome shotgun (WGS) entry which is preliminary data.</text>
</comment>
<dbReference type="Gene3D" id="3.30.420.10">
    <property type="entry name" value="Ribonuclease H-like superfamily/Ribonuclease H"/>
    <property type="match status" value="1"/>
</dbReference>
<proteinExistence type="predicted"/>
<evidence type="ECO:0000256" key="5">
    <source>
        <dbReference type="ARBA" id="ARBA00022737"/>
    </source>
</evidence>
<dbReference type="PROSITE" id="PS50015">
    <property type="entry name" value="SAP_B"/>
    <property type="match status" value="4"/>
</dbReference>
<comment type="subcellular location">
    <subcellularLocation>
        <location evidence="1">Nucleus</location>
    </subcellularLocation>
    <subcellularLocation>
        <location evidence="2">Secreted</location>
    </subcellularLocation>
</comment>
<keyword evidence="3" id="KW-0964">Secreted</keyword>
<feature type="compositionally biased region" description="Basic and acidic residues" evidence="8">
    <location>
        <begin position="940"/>
        <end position="950"/>
    </location>
</feature>
<dbReference type="InterPro" id="IPR008139">
    <property type="entry name" value="SaposinB_dom"/>
</dbReference>
<dbReference type="Pfam" id="PF01498">
    <property type="entry name" value="HTH_Tnp_Tc3_2"/>
    <property type="match status" value="1"/>
</dbReference>
<evidence type="ECO:0000259" key="9">
    <source>
        <dbReference type="PROSITE" id="PS50015"/>
    </source>
</evidence>
<gene>
    <name evidence="10" type="ORF">ANN_11778</name>
</gene>
<evidence type="ECO:0000256" key="2">
    <source>
        <dbReference type="ARBA" id="ARBA00004613"/>
    </source>
</evidence>
<dbReference type="PANTHER" id="PTHR11480:SF3">
    <property type="entry name" value="BCDNA.GH08312"/>
    <property type="match status" value="1"/>
</dbReference>
<dbReference type="InterPro" id="IPR011001">
    <property type="entry name" value="Saposin-like"/>
</dbReference>
<dbReference type="InterPro" id="IPR002492">
    <property type="entry name" value="Transposase_Tc1-like"/>
</dbReference>
<dbReference type="PANTHER" id="PTHR11480">
    <property type="entry name" value="SAPOSIN-RELATED"/>
    <property type="match status" value="1"/>
</dbReference>
<keyword evidence="4" id="KW-0732">Signal</keyword>
<dbReference type="InterPro" id="IPR007856">
    <property type="entry name" value="SapB_1"/>
</dbReference>
<dbReference type="Gene3D" id="1.10.225.10">
    <property type="entry name" value="Saposin-like"/>
    <property type="match status" value="5"/>
</dbReference>
<sequence>MIHATDACGHTGSLSDGCAAVVITYFNDIFKFLQRNFKSDGVCHIAGVCSGNFHIHRPLQNIEVIHESDVGVMKPKDDVPCELCEQLVIHLRDILVANTTEQEFEQVLKGLCKQTGSFKDEKLLSSSLLSKSLKVRIYKTVILPVVLYGCETCTLTLREEHRLRVFENKVLRKIFGAKRDEVTGEWRKLQNAELHALYTSPDIIRNIKSRRLRWAGHVARMGESRNAYRVLVGRPEGKRPLGRLRRRWEDNIKMDLREVGYDGREWINLAQDRDQWWAYVRAAMNLRCLSLVNEYYAVIYDFLVNSLNAGEICKFIGICGRPGLKAKGPIWPLLPPKAVDTLQTTLQTLKPSLLLPSQPVDTIPATKIIGQDEAASYHRVPIGDNGGATGNRMLLGSCHGYHTKTNFSLYEMSVPDETNPTRTPSSESRQIISQILQSVGRVTVVVRVADVENAQLPIERTMPQSIMLVNNKETCVFCQYFLHYVQQAITTPTTEREIAAECHIGLATVNSIIKRYRETGSITPQKKGNCGRKRKTSPADDRLIVRKSKLNPRLTAVDLTRELMATTGANIHVTTVRRRLLEAGQRARKPIKKQLLTPVMCKKRLMWAKLHQHWTVNDWKNVLFSDESHFKIHGHRVSYVRKGSEKVTAAHLQQAPKYPPPLKIIPQLQKSFPDGRGVFQQDLAPCHTSRKTTEFFNKKNIQVLPWPGNSPDINPIENLWSICKRRMQKMDCSTKEKMISALIGVWFRYEEMKNICGKLVESMPNRLRAQEIIDTVKNACDKLPKSIEDQCKQFVGTYGEAFIALLAQEIDPSLICPQLGLCPSVSVSIDPHHYVNDKPTCPLCLLAVQSLINELKNNKTVEAIKQELEQLCGDLPQSLSSECKSFVDKYEEILIEMLVADFTPQEICIYIKLCDAPEKPKSTTTPVPDIMSNEIPPLPSEEKTHEKQNENRLSAKQSASCEICEFVISKIDEELKDATVEAEIKDIVKNICNHLPKKMVKECNEIVDEYAEAIIAMLAVTLSPTDICSGLKFCTGKQFKHAVLIESIKKNMRECEVCEATMGALDGLLGDPDIEQDVGQMLKKVCPILPARDQNQCNQLISVYGPSILNIISQVADPQLVCSEIAVCRWDRQRVHLLGGKKCSWGPGYWCQSVAHAKSCDFKVCRGSLYVVIWLADEPREFNLPTLPQRCITYVPEKLPGKYGVHSEEYLPIRTGNASSGRNVNCLETCTEMNLRLLSSVTSYRYWQAATSKQSDGIKFEICAVILHQGLMSGIASILKFIPPPQSASTCLKAKLCYYADTKRTKGLLADTEV</sequence>
<evidence type="ECO:0000256" key="7">
    <source>
        <dbReference type="ARBA" id="ARBA00023180"/>
    </source>
</evidence>
<evidence type="ECO:0000256" key="3">
    <source>
        <dbReference type="ARBA" id="ARBA00022525"/>
    </source>
</evidence>
<evidence type="ECO:0000256" key="8">
    <source>
        <dbReference type="SAM" id="MobiDB-lite"/>
    </source>
</evidence>
<reference evidence="10 11" key="1">
    <citation type="journal article" date="2022" name="Allergy">
        <title>Genome assembly and annotation of Periplaneta americana reveal a comprehensive cockroach allergen profile.</title>
        <authorList>
            <person name="Wang L."/>
            <person name="Xiong Q."/>
            <person name="Saelim N."/>
            <person name="Wang L."/>
            <person name="Nong W."/>
            <person name="Wan A.T."/>
            <person name="Shi M."/>
            <person name="Liu X."/>
            <person name="Cao Q."/>
            <person name="Hui J.H.L."/>
            <person name="Sookrung N."/>
            <person name="Leung T.F."/>
            <person name="Tungtrongchitr A."/>
            <person name="Tsui S.K.W."/>
        </authorList>
    </citation>
    <scope>NUCLEOTIDE SEQUENCE [LARGE SCALE GENOMIC DNA]</scope>
    <source>
        <strain evidence="10">PWHHKU_190912</strain>
    </source>
</reference>
<dbReference type="Proteomes" id="UP001148838">
    <property type="component" value="Unassembled WGS sequence"/>
</dbReference>
<feature type="domain" description="Saposin B-type" evidence="9">
    <location>
        <begin position="837"/>
        <end position="918"/>
    </location>
</feature>
<dbReference type="InterPro" id="IPR008138">
    <property type="entry name" value="SapB_2"/>
</dbReference>
<feature type="domain" description="Saposin B-type" evidence="9">
    <location>
        <begin position="749"/>
        <end position="826"/>
    </location>
</feature>
<name>A0ABQ8T7T8_PERAM</name>
<dbReference type="Pfam" id="PF05184">
    <property type="entry name" value="SapB_1"/>
    <property type="match status" value="3"/>
</dbReference>
<dbReference type="Pfam" id="PF13358">
    <property type="entry name" value="DDE_3"/>
    <property type="match status" value="1"/>
</dbReference>
<evidence type="ECO:0000313" key="11">
    <source>
        <dbReference type="Proteomes" id="UP001148838"/>
    </source>
</evidence>